<reference evidence="11 12" key="1">
    <citation type="journal article" date="2016" name="Nat. Commun.">
        <title>Extremotolerant tardigrade genome and improved radiotolerance of human cultured cells by tardigrade-unique protein.</title>
        <authorList>
            <person name="Hashimoto T."/>
            <person name="Horikawa D.D."/>
            <person name="Saito Y."/>
            <person name="Kuwahara H."/>
            <person name="Kozuka-Hata H."/>
            <person name="Shin-I T."/>
            <person name="Minakuchi Y."/>
            <person name="Ohishi K."/>
            <person name="Motoyama A."/>
            <person name="Aizu T."/>
            <person name="Enomoto A."/>
            <person name="Kondo K."/>
            <person name="Tanaka S."/>
            <person name="Hara Y."/>
            <person name="Koshikawa S."/>
            <person name="Sagara H."/>
            <person name="Miura T."/>
            <person name="Yokobori S."/>
            <person name="Miyagawa K."/>
            <person name="Suzuki Y."/>
            <person name="Kubo T."/>
            <person name="Oyama M."/>
            <person name="Kohara Y."/>
            <person name="Fujiyama A."/>
            <person name="Arakawa K."/>
            <person name="Katayama T."/>
            <person name="Toyoda A."/>
            <person name="Kunieda T."/>
        </authorList>
    </citation>
    <scope>NUCLEOTIDE SEQUENCE [LARGE SCALE GENOMIC DNA]</scope>
    <source>
        <strain evidence="11 12">YOKOZUNA-1</strain>
    </source>
</reference>
<dbReference type="AlphaFoldDB" id="A0A1D1VTX4"/>
<dbReference type="Gene3D" id="2.60.40.10">
    <property type="entry name" value="Immunoglobulins"/>
    <property type="match status" value="3"/>
</dbReference>
<keyword evidence="3 9" id="KW-0732">Signal</keyword>
<organism evidence="11 12">
    <name type="scientific">Ramazzottius varieornatus</name>
    <name type="common">Water bear</name>
    <name type="synonym">Tardigrade</name>
    <dbReference type="NCBI Taxonomy" id="947166"/>
    <lineage>
        <taxon>Eukaryota</taxon>
        <taxon>Metazoa</taxon>
        <taxon>Ecdysozoa</taxon>
        <taxon>Tardigrada</taxon>
        <taxon>Eutardigrada</taxon>
        <taxon>Parachela</taxon>
        <taxon>Hypsibioidea</taxon>
        <taxon>Ramazzottiidae</taxon>
        <taxon>Ramazzottius</taxon>
    </lineage>
</organism>
<dbReference type="InterPro" id="IPR007110">
    <property type="entry name" value="Ig-like_dom"/>
</dbReference>
<dbReference type="Pfam" id="PF13927">
    <property type="entry name" value="Ig_3"/>
    <property type="match status" value="1"/>
</dbReference>
<keyword evidence="4" id="KW-0677">Repeat</keyword>
<keyword evidence="5" id="KW-0472">Membrane</keyword>
<dbReference type="OrthoDB" id="10012075at2759"/>
<keyword evidence="6" id="KW-1015">Disulfide bond</keyword>
<dbReference type="PANTHER" id="PTHR12231">
    <property type="entry name" value="CTX-RELATED TYPE I TRANSMEMBRANE PROTEIN"/>
    <property type="match status" value="1"/>
</dbReference>
<dbReference type="SMART" id="SM00409">
    <property type="entry name" value="IG"/>
    <property type="match status" value="3"/>
</dbReference>
<evidence type="ECO:0000313" key="11">
    <source>
        <dbReference type="EMBL" id="GAV04356.1"/>
    </source>
</evidence>
<gene>
    <name evidence="11" type="primary">RvY_14645</name>
    <name evidence="11" type="synonym">RvY_14645.1</name>
    <name evidence="11" type="ORF">RvY_14645-1</name>
</gene>
<dbReference type="PANTHER" id="PTHR12231:SF253">
    <property type="entry name" value="DPR-INTERACTING PROTEIN ETA, ISOFORM B-RELATED"/>
    <property type="match status" value="1"/>
</dbReference>
<comment type="caution">
    <text evidence="11">The sequence shown here is derived from an EMBL/GenBank/DDBJ whole genome shotgun (WGS) entry which is preliminary data.</text>
</comment>
<evidence type="ECO:0000256" key="6">
    <source>
        <dbReference type="ARBA" id="ARBA00023157"/>
    </source>
</evidence>
<evidence type="ECO:0000313" key="12">
    <source>
        <dbReference type="Proteomes" id="UP000186922"/>
    </source>
</evidence>
<dbReference type="InterPro" id="IPR013783">
    <property type="entry name" value="Ig-like_fold"/>
</dbReference>
<evidence type="ECO:0000256" key="1">
    <source>
        <dbReference type="ARBA" id="ARBA00004236"/>
    </source>
</evidence>
<proteinExistence type="predicted"/>
<evidence type="ECO:0000256" key="5">
    <source>
        <dbReference type="ARBA" id="ARBA00023136"/>
    </source>
</evidence>
<dbReference type="SUPFAM" id="SSF48726">
    <property type="entry name" value="Immunoglobulin"/>
    <property type="match status" value="3"/>
</dbReference>
<dbReference type="InterPro" id="IPR036179">
    <property type="entry name" value="Ig-like_dom_sf"/>
</dbReference>
<name>A0A1D1VTX4_RAMVA</name>
<dbReference type="SMART" id="SM00408">
    <property type="entry name" value="IGc2"/>
    <property type="match status" value="3"/>
</dbReference>
<dbReference type="InterPro" id="IPR003599">
    <property type="entry name" value="Ig_sub"/>
</dbReference>
<dbReference type="InterPro" id="IPR051170">
    <property type="entry name" value="Neural/epithelial_adhesion"/>
</dbReference>
<feature type="domain" description="Ig-like" evidence="10">
    <location>
        <begin position="250"/>
        <end position="346"/>
    </location>
</feature>
<feature type="domain" description="Ig-like" evidence="10">
    <location>
        <begin position="63"/>
        <end position="149"/>
    </location>
</feature>
<feature type="domain" description="Ig-like" evidence="10">
    <location>
        <begin position="153"/>
        <end position="239"/>
    </location>
</feature>
<accession>A0A1D1VTX4</accession>
<dbReference type="GO" id="GO:0043005">
    <property type="term" value="C:neuron projection"/>
    <property type="evidence" value="ECO:0007669"/>
    <property type="project" value="TreeGrafter"/>
</dbReference>
<dbReference type="GO" id="GO:0005886">
    <property type="term" value="C:plasma membrane"/>
    <property type="evidence" value="ECO:0007669"/>
    <property type="project" value="UniProtKB-SubCell"/>
</dbReference>
<comment type="subcellular location">
    <subcellularLocation>
        <location evidence="1">Cell membrane</location>
    </subcellularLocation>
</comment>
<keyword evidence="12" id="KW-1185">Reference proteome</keyword>
<dbReference type="Pfam" id="PF07686">
    <property type="entry name" value="V-set"/>
    <property type="match status" value="1"/>
</dbReference>
<evidence type="ECO:0000256" key="9">
    <source>
        <dbReference type="SAM" id="SignalP"/>
    </source>
</evidence>
<keyword evidence="7" id="KW-0325">Glycoprotein</keyword>
<evidence type="ECO:0000259" key="10">
    <source>
        <dbReference type="PROSITE" id="PS50835"/>
    </source>
</evidence>
<feature type="chain" id="PRO_5008898841" description="Ig-like domain-containing protein" evidence="9">
    <location>
        <begin position="24"/>
        <end position="438"/>
    </location>
</feature>
<evidence type="ECO:0000256" key="7">
    <source>
        <dbReference type="ARBA" id="ARBA00023180"/>
    </source>
</evidence>
<dbReference type="Proteomes" id="UP000186922">
    <property type="component" value="Unassembled WGS sequence"/>
</dbReference>
<keyword evidence="2" id="KW-1003">Cell membrane</keyword>
<dbReference type="Pfam" id="PF00047">
    <property type="entry name" value="ig"/>
    <property type="match status" value="1"/>
</dbReference>
<dbReference type="InterPro" id="IPR003598">
    <property type="entry name" value="Ig_sub2"/>
</dbReference>
<evidence type="ECO:0000256" key="4">
    <source>
        <dbReference type="ARBA" id="ARBA00022737"/>
    </source>
</evidence>
<dbReference type="PROSITE" id="PS50835">
    <property type="entry name" value="IG_LIKE"/>
    <property type="match status" value="3"/>
</dbReference>
<evidence type="ECO:0000256" key="3">
    <source>
        <dbReference type="ARBA" id="ARBA00022729"/>
    </source>
</evidence>
<evidence type="ECO:0000256" key="2">
    <source>
        <dbReference type="ARBA" id="ARBA00022475"/>
    </source>
</evidence>
<keyword evidence="8" id="KW-0393">Immunoglobulin domain</keyword>
<dbReference type="InterPro" id="IPR013106">
    <property type="entry name" value="Ig_V-set"/>
</dbReference>
<sequence>MTLKGLFCKSLFLLWILCAFTYAAKGGSRRGYKLTTTQTSKATLKNRQVDFLAPMENISIPLGKDAVFTCKIDRDVQPEQLQLVWLRLDSQTILAFKDRTVQNNPRIKISNEERREFSLHIENVQPEDAGVYVVQINTNPVSQMRAYLDVLVPPVILPSETTEHASVREASNVTLKCAASGHPPPVITWTRDDNGYITPRGDEKALAYNGSELVLERVGRADMASYLCVASNGVPPAVSQRINVKVDFPPMVWVEPRHVGAWLGGSATLKCETEAHPAGVHFWFREGVVLTNSDKYDILFEPAPEPQAYRTKMSLLVKNINSKDFGDFVCSASNSHGSVEGVAKLYEVDIPPEARTTLIPKGKSTHRTGAKKKEKVLYEKQGQMEQDQPMPVEEHVKGALRKKETGNSAPRDSKTSSFWSFLYALQVLLIFFLDRIEW</sequence>
<protein>
    <recommendedName>
        <fullName evidence="10">Ig-like domain-containing protein</fullName>
    </recommendedName>
</protein>
<feature type="signal peptide" evidence="9">
    <location>
        <begin position="1"/>
        <end position="23"/>
    </location>
</feature>
<evidence type="ECO:0000256" key="8">
    <source>
        <dbReference type="ARBA" id="ARBA00023319"/>
    </source>
</evidence>
<dbReference type="FunFam" id="2.60.40.10:FF:000328">
    <property type="entry name" value="CLUMA_CG000981, isoform A"/>
    <property type="match status" value="1"/>
</dbReference>
<dbReference type="EMBL" id="BDGG01000010">
    <property type="protein sequence ID" value="GAV04356.1"/>
    <property type="molecule type" value="Genomic_DNA"/>
</dbReference>
<dbReference type="InterPro" id="IPR013151">
    <property type="entry name" value="Immunoglobulin_dom"/>
</dbReference>
<dbReference type="STRING" id="947166.A0A1D1VTX4"/>